<comment type="similarity">
    <text evidence="1">Belongs to the carbon-nitrogen hydrolase superfamily. NIT1/NIT2 family.</text>
</comment>
<dbReference type="InterPro" id="IPR003010">
    <property type="entry name" value="C-N_Hydrolase"/>
</dbReference>
<dbReference type="SUPFAM" id="SSF56317">
    <property type="entry name" value="Carbon-nitrogen hydrolase"/>
    <property type="match status" value="1"/>
</dbReference>
<accession>A0A1M6KYW6</accession>
<dbReference type="PANTHER" id="PTHR23088:SF30">
    <property type="entry name" value="OMEGA-AMIDASE NIT2"/>
    <property type="match status" value="1"/>
</dbReference>
<dbReference type="InterPro" id="IPR045254">
    <property type="entry name" value="Nit1/2_C-N_Hydrolase"/>
</dbReference>
<protein>
    <submittedName>
        <fullName evidence="4">Predicted amidohydrolase</fullName>
    </submittedName>
</protein>
<organism evidence="4 5">
    <name type="scientific">Anaerotignum lactatifermentans DSM 14214</name>
    <dbReference type="NCBI Taxonomy" id="1121323"/>
    <lineage>
        <taxon>Bacteria</taxon>
        <taxon>Bacillati</taxon>
        <taxon>Bacillota</taxon>
        <taxon>Clostridia</taxon>
        <taxon>Lachnospirales</taxon>
        <taxon>Anaerotignaceae</taxon>
        <taxon>Anaerotignum</taxon>
    </lineage>
</organism>
<dbReference type="GO" id="GO:0006107">
    <property type="term" value="P:oxaloacetate metabolic process"/>
    <property type="evidence" value="ECO:0007669"/>
    <property type="project" value="TreeGrafter"/>
</dbReference>
<dbReference type="EMBL" id="FRAH01000004">
    <property type="protein sequence ID" value="SHJ64128.1"/>
    <property type="molecule type" value="Genomic_DNA"/>
</dbReference>
<dbReference type="CDD" id="cd07572">
    <property type="entry name" value="nit"/>
    <property type="match status" value="1"/>
</dbReference>
<dbReference type="PANTHER" id="PTHR23088">
    <property type="entry name" value="NITRILASE-RELATED"/>
    <property type="match status" value="1"/>
</dbReference>
<evidence type="ECO:0000256" key="2">
    <source>
        <dbReference type="ARBA" id="ARBA00022801"/>
    </source>
</evidence>
<dbReference type="Proteomes" id="UP000183975">
    <property type="component" value="Unassembled WGS sequence"/>
</dbReference>
<feature type="domain" description="CN hydrolase" evidence="3">
    <location>
        <begin position="1"/>
        <end position="245"/>
    </location>
</feature>
<dbReference type="PROSITE" id="PS01227">
    <property type="entry name" value="UPF0012"/>
    <property type="match status" value="1"/>
</dbReference>
<evidence type="ECO:0000313" key="5">
    <source>
        <dbReference type="Proteomes" id="UP000183975"/>
    </source>
</evidence>
<dbReference type="Pfam" id="PF00795">
    <property type="entry name" value="CN_hydrolase"/>
    <property type="match status" value="1"/>
</dbReference>
<dbReference type="Gene3D" id="3.60.110.10">
    <property type="entry name" value="Carbon-nitrogen hydrolase"/>
    <property type="match status" value="1"/>
</dbReference>
<dbReference type="GO" id="GO:0006541">
    <property type="term" value="P:glutamine metabolic process"/>
    <property type="evidence" value="ECO:0007669"/>
    <property type="project" value="TreeGrafter"/>
</dbReference>
<name>A0A1M6KYW6_9FIRM</name>
<dbReference type="InterPro" id="IPR001110">
    <property type="entry name" value="UPF0012_CS"/>
</dbReference>
<reference evidence="4 5" key="1">
    <citation type="submission" date="2016-11" db="EMBL/GenBank/DDBJ databases">
        <authorList>
            <person name="Jaros S."/>
            <person name="Januszkiewicz K."/>
            <person name="Wedrychowicz H."/>
        </authorList>
    </citation>
    <scope>NUCLEOTIDE SEQUENCE [LARGE SCALE GENOMIC DNA]</scope>
    <source>
        <strain evidence="4 5">DSM 14214</strain>
    </source>
</reference>
<dbReference type="AlphaFoldDB" id="A0A1M6KYW6"/>
<gene>
    <name evidence="4" type="ORF">SAMN02745138_00226</name>
</gene>
<evidence type="ECO:0000256" key="1">
    <source>
        <dbReference type="ARBA" id="ARBA00010613"/>
    </source>
</evidence>
<dbReference type="InterPro" id="IPR036526">
    <property type="entry name" value="C-N_Hydrolase_sf"/>
</dbReference>
<evidence type="ECO:0000313" key="4">
    <source>
        <dbReference type="EMBL" id="SHJ64128.1"/>
    </source>
</evidence>
<dbReference type="RefSeq" id="WP_072848186.1">
    <property type="nucleotide sequence ID" value="NZ_FRAH01000004.1"/>
</dbReference>
<keyword evidence="5" id="KW-1185">Reference proteome</keyword>
<proteinExistence type="inferred from homology"/>
<dbReference type="OrthoDB" id="9811121at2"/>
<evidence type="ECO:0000259" key="3">
    <source>
        <dbReference type="PROSITE" id="PS50263"/>
    </source>
</evidence>
<dbReference type="GO" id="GO:0050152">
    <property type="term" value="F:omega-amidase activity"/>
    <property type="evidence" value="ECO:0007669"/>
    <property type="project" value="TreeGrafter"/>
</dbReference>
<sequence>MKVALIQMQVASSPAENLQTARTHLKDAAAGGADIAVLPEMFCCPYETPNFPRFAQKEGDEIWQALSEMAKENSLYLVAGSVPEDDDGKTYNTSYVFDPEGKCIAKHRKVHLFDIDVKGGQRFMESETLTAGDSLTTFDTPWGKMGLCICYDIRFPEWMRLMALEGAKAVFIPAAFNMTTGPAHWELSFRARALDNQIYLFGCAPARDMDASYHSWGHSIATNPWGEVMAQLDETEGILFAHADFQREDAIRDQLPLLRHRRVDLYELREIKK</sequence>
<keyword evidence="2 4" id="KW-0378">Hydrolase</keyword>
<dbReference type="GO" id="GO:0006528">
    <property type="term" value="P:asparagine metabolic process"/>
    <property type="evidence" value="ECO:0007669"/>
    <property type="project" value="TreeGrafter"/>
</dbReference>
<dbReference type="PROSITE" id="PS50263">
    <property type="entry name" value="CN_HYDROLASE"/>
    <property type="match status" value="1"/>
</dbReference>